<evidence type="ECO:0000259" key="9">
    <source>
        <dbReference type="PROSITE" id="PS51194"/>
    </source>
</evidence>
<evidence type="ECO:0000256" key="1">
    <source>
        <dbReference type="ARBA" id="ARBA00022741"/>
    </source>
</evidence>
<dbReference type="PROSITE" id="PS51194">
    <property type="entry name" value="HELICASE_CTER"/>
    <property type="match status" value="1"/>
</dbReference>
<evidence type="ECO:0000259" key="8">
    <source>
        <dbReference type="PROSITE" id="PS51192"/>
    </source>
</evidence>
<feature type="domain" description="Helicase ATP-binding" evidence="8">
    <location>
        <begin position="34"/>
        <end position="204"/>
    </location>
</feature>
<evidence type="ECO:0000259" key="10">
    <source>
        <dbReference type="PROSITE" id="PS51195"/>
    </source>
</evidence>
<dbReference type="InterPro" id="IPR011545">
    <property type="entry name" value="DEAD/DEAH_box_helicase_dom"/>
</dbReference>
<dbReference type="PROSITE" id="PS51192">
    <property type="entry name" value="HELICASE_ATP_BIND_1"/>
    <property type="match status" value="1"/>
</dbReference>
<dbReference type="Pfam" id="PF00270">
    <property type="entry name" value="DEAD"/>
    <property type="match status" value="1"/>
</dbReference>
<keyword evidence="1 7" id="KW-0547">Nucleotide-binding</keyword>
<dbReference type="Gene3D" id="3.30.70.330">
    <property type="match status" value="1"/>
</dbReference>
<dbReference type="PANTHER" id="PTHR47959">
    <property type="entry name" value="ATP-DEPENDENT RNA HELICASE RHLE-RELATED"/>
    <property type="match status" value="1"/>
</dbReference>
<evidence type="ECO:0000256" key="6">
    <source>
        <dbReference type="PROSITE-ProRule" id="PRU00552"/>
    </source>
</evidence>
<organism evidence="11 12">
    <name type="scientific">Paraclostridium sordellii</name>
    <name type="common">Clostridium sordellii</name>
    <dbReference type="NCBI Taxonomy" id="1505"/>
    <lineage>
        <taxon>Bacteria</taxon>
        <taxon>Bacillati</taxon>
        <taxon>Bacillota</taxon>
        <taxon>Clostridia</taxon>
        <taxon>Peptostreptococcales</taxon>
        <taxon>Peptostreptococcaceae</taxon>
        <taxon>Paraclostridium</taxon>
    </lineage>
</organism>
<evidence type="ECO:0000313" key="12">
    <source>
        <dbReference type="Proteomes" id="UP000049127"/>
    </source>
</evidence>
<evidence type="ECO:0000256" key="5">
    <source>
        <dbReference type="ARBA" id="ARBA00038437"/>
    </source>
</evidence>
<evidence type="ECO:0000256" key="3">
    <source>
        <dbReference type="ARBA" id="ARBA00022806"/>
    </source>
</evidence>
<dbReference type="CDD" id="cd00268">
    <property type="entry name" value="DEADc"/>
    <property type="match status" value="1"/>
</dbReference>
<name>A0A0C7G734_PARSO</name>
<dbReference type="PROSITE" id="PS51195">
    <property type="entry name" value="Q_MOTIF"/>
    <property type="match status" value="1"/>
</dbReference>
<dbReference type="InterPro" id="IPR014014">
    <property type="entry name" value="RNA_helicase_DEAD_Q_motif"/>
</dbReference>
<reference evidence="11 12" key="1">
    <citation type="submission" date="2015-01" db="EMBL/GenBank/DDBJ databases">
        <authorList>
            <person name="Aslett A.Martin."/>
            <person name="De Silva Nishadi"/>
        </authorList>
    </citation>
    <scope>NUCLEOTIDE SEQUENCE [LARGE SCALE GENOMIC DNA]</scope>
    <source>
        <strain evidence="11 12">R28058</strain>
    </source>
</reference>
<dbReference type="Pfam" id="PF00271">
    <property type="entry name" value="Helicase_C"/>
    <property type="match status" value="1"/>
</dbReference>
<keyword evidence="3 7" id="KW-0347">Helicase</keyword>
<dbReference type="Gene3D" id="3.40.50.300">
    <property type="entry name" value="P-loop containing nucleotide triphosphate hydrolases"/>
    <property type="match status" value="2"/>
</dbReference>
<dbReference type="Pfam" id="PF03880">
    <property type="entry name" value="DbpA"/>
    <property type="match status" value="1"/>
</dbReference>
<dbReference type="InterPro" id="IPR050079">
    <property type="entry name" value="DEAD_box_RNA_helicase"/>
</dbReference>
<protein>
    <submittedName>
        <fullName evidence="11">ATP-dependent RNA helicase</fullName>
        <ecNumber evidence="11">3.6.4.13</ecNumber>
    </submittedName>
</protein>
<dbReference type="InterPro" id="IPR044742">
    <property type="entry name" value="DEAD/DEAH_RhlB"/>
</dbReference>
<gene>
    <name evidence="11" type="primary">csdA</name>
    <name evidence="11" type="ORF">R28058_19891</name>
</gene>
<dbReference type="InterPro" id="IPR005580">
    <property type="entry name" value="DbpA/CsdA_RNA-bd_dom"/>
</dbReference>
<dbReference type="InterPro" id="IPR027417">
    <property type="entry name" value="P-loop_NTPase"/>
</dbReference>
<keyword evidence="2 7" id="KW-0378">Hydrolase</keyword>
<dbReference type="InterPro" id="IPR012677">
    <property type="entry name" value="Nucleotide-bd_a/b_plait_sf"/>
</dbReference>
<dbReference type="Proteomes" id="UP000049127">
    <property type="component" value="Unassembled WGS sequence"/>
</dbReference>
<dbReference type="AlphaFoldDB" id="A0A0C7G734"/>
<feature type="short sequence motif" description="Q motif" evidence="6">
    <location>
        <begin position="3"/>
        <end position="31"/>
    </location>
</feature>
<dbReference type="EMBL" id="CEKZ01000003">
    <property type="protein sequence ID" value="CEQ04256.1"/>
    <property type="molecule type" value="Genomic_DNA"/>
</dbReference>
<dbReference type="GO" id="GO:0005829">
    <property type="term" value="C:cytosol"/>
    <property type="evidence" value="ECO:0007669"/>
    <property type="project" value="TreeGrafter"/>
</dbReference>
<dbReference type="InterPro" id="IPR001650">
    <property type="entry name" value="Helicase_C-like"/>
</dbReference>
<dbReference type="GO" id="GO:0005524">
    <property type="term" value="F:ATP binding"/>
    <property type="evidence" value="ECO:0007669"/>
    <property type="project" value="UniProtKB-KW"/>
</dbReference>
<accession>A0A0C7G734</accession>
<dbReference type="PANTHER" id="PTHR47959:SF13">
    <property type="entry name" value="ATP-DEPENDENT RNA HELICASE RHLE"/>
    <property type="match status" value="1"/>
</dbReference>
<dbReference type="PROSITE" id="PS00039">
    <property type="entry name" value="DEAD_ATP_HELICASE"/>
    <property type="match status" value="1"/>
</dbReference>
<proteinExistence type="inferred from homology"/>
<sequence>MKTKFNEFNLDKNILKSLFNMGYEEPSKVQKEVIPKLIKCENIVVKSKTGSGKTASFGIPICEMINIEENCIQALIIVPTRELAIQVKDEISNIGRIKKVRCSAIFGRQPIKDQINELKQRVHVVVATPGRVIDHIKRETIDIKNLKYLIIDEADKMLNKGFIDDMEFIFKKISKQCNIGLFSATIDKDIKYVYEKHIQSPNIIEIKNDKSKDKPQIRERLINSTTIKKYDCLKNIIYYNNPKTTIIFLNTKDGVSNLYKKMKQDKFSVAQIHGDMSQEKRIFVIKDFKEGKYNVLVSTDVASRGIHIDDVSLVINYDVPKDKENYVHRIGRTGRQDKYGQAITITTEKDESVINDIQEYIGYNIENLKDLNEESIELGKRKFEEKSKNLFKTNRINKKDSKLNSEVTRIYLNAGKKKKIRVGDIVGAFSNIDGIKNEDIGVIEISDLCSYVDLLNYKGDIFLKKHKQIYIKKKPVKVKRDNTI</sequence>
<dbReference type="CDD" id="cd18787">
    <property type="entry name" value="SF2_C_DEAD"/>
    <property type="match status" value="1"/>
</dbReference>
<keyword evidence="4 7" id="KW-0067">ATP-binding</keyword>
<dbReference type="InterPro" id="IPR000629">
    <property type="entry name" value="RNA-helicase_DEAD-box_CS"/>
</dbReference>
<feature type="domain" description="Helicase C-terminal" evidence="9">
    <location>
        <begin position="232"/>
        <end position="376"/>
    </location>
</feature>
<dbReference type="GO" id="GO:0003676">
    <property type="term" value="F:nucleic acid binding"/>
    <property type="evidence" value="ECO:0007669"/>
    <property type="project" value="InterPro"/>
</dbReference>
<dbReference type="SMART" id="SM00487">
    <property type="entry name" value="DEXDc"/>
    <property type="match status" value="1"/>
</dbReference>
<evidence type="ECO:0000256" key="4">
    <source>
        <dbReference type="ARBA" id="ARBA00022840"/>
    </source>
</evidence>
<feature type="domain" description="DEAD-box RNA helicase Q" evidence="10">
    <location>
        <begin position="3"/>
        <end position="31"/>
    </location>
</feature>
<dbReference type="RefSeq" id="WP_055342274.1">
    <property type="nucleotide sequence ID" value="NZ_CDNI01000003.1"/>
</dbReference>
<dbReference type="InterPro" id="IPR014001">
    <property type="entry name" value="Helicase_ATP-bd"/>
</dbReference>
<dbReference type="SUPFAM" id="SSF52540">
    <property type="entry name" value="P-loop containing nucleoside triphosphate hydrolases"/>
    <property type="match status" value="1"/>
</dbReference>
<dbReference type="EC" id="3.6.4.13" evidence="11"/>
<evidence type="ECO:0000256" key="2">
    <source>
        <dbReference type="ARBA" id="ARBA00022801"/>
    </source>
</evidence>
<dbReference type="OrthoDB" id="9805696at2"/>
<dbReference type="GO" id="GO:0016787">
    <property type="term" value="F:hydrolase activity"/>
    <property type="evidence" value="ECO:0007669"/>
    <property type="project" value="UniProtKB-KW"/>
</dbReference>
<dbReference type="GO" id="GO:0003724">
    <property type="term" value="F:RNA helicase activity"/>
    <property type="evidence" value="ECO:0007669"/>
    <property type="project" value="UniProtKB-EC"/>
</dbReference>
<dbReference type="SMART" id="SM00490">
    <property type="entry name" value="HELICc"/>
    <property type="match status" value="1"/>
</dbReference>
<comment type="similarity">
    <text evidence="5 7">Belongs to the DEAD box helicase family.</text>
</comment>
<evidence type="ECO:0000256" key="7">
    <source>
        <dbReference type="RuleBase" id="RU000492"/>
    </source>
</evidence>
<evidence type="ECO:0000313" key="11">
    <source>
        <dbReference type="EMBL" id="CEQ04256.1"/>
    </source>
</evidence>